<dbReference type="InterPro" id="IPR029052">
    <property type="entry name" value="Metallo-depent_PP-like"/>
</dbReference>
<sequence length="244" mass="26738">MTCVGYRYAHPCGDESPAVFEDCVYRDRALYVPGERTLVLADVHLGRDRASNVQLPLGERRDLLSRLEALLERFEPREVVVAGDLLHSFDHLPPTVERSLGAFERLIDERDARLVATRGNHDTMLESVFEAVVPECAVGDLLVCHGHERPSRAAGYLVGHVHPAIGIEGRKHPCYLRGPATGAGGELLVLPAFTRLAGGVDVARVGSFRSPLLGNPDAYRPIVSDDEGDETLEFPPLGEFRSLL</sequence>
<dbReference type="EMBL" id="LTAZ01000005">
    <property type="protein sequence ID" value="KYH25942.1"/>
    <property type="molecule type" value="Genomic_DNA"/>
</dbReference>
<dbReference type="PIRSF" id="PIRSF000887">
    <property type="entry name" value="Pesterase_MJ0037"/>
    <property type="match status" value="1"/>
</dbReference>
<dbReference type="InterPro" id="IPR004843">
    <property type="entry name" value="Calcineurin-like_PHP"/>
</dbReference>
<gene>
    <name evidence="2" type="ORF">HAPAU_26210</name>
</gene>
<feature type="domain" description="Calcineurin-like phosphoesterase" evidence="1">
    <location>
        <begin position="36"/>
        <end position="124"/>
    </location>
</feature>
<name>A0A151AEG9_9EURY</name>
<dbReference type="GO" id="GO:0016787">
    <property type="term" value="F:hydrolase activity"/>
    <property type="evidence" value="ECO:0007669"/>
    <property type="project" value="InterPro"/>
</dbReference>
<dbReference type="InterPro" id="IPR024173">
    <property type="entry name" value="Pesterase_MJ0037-like"/>
</dbReference>
<keyword evidence="3" id="KW-1185">Reference proteome</keyword>
<evidence type="ECO:0000313" key="3">
    <source>
        <dbReference type="Proteomes" id="UP000075321"/>
    </source>
</evidence>
<evidence type="ECO:0000259" key="1">
    <source>
        <dbReference type="Pfam" id="PF00149"/>
    </source>
</evidence>
<dbReference type="PANTHER" id="PTHR39323">
    <property type="entry name" value="BLR1149 PROTEIN"/>
    <property type="match status" value="1"/>
</dbReference>
<dbReference type="PATRIC" id="fig|1008153.3.peg.2674"/>
<accession>A0A151AEG9</accession>
<dbReference type="Gene3D" id="3.60.21.10">
    <property type="match status" value="1"/>
</dbReference>
<dbReference type="SUPFAM" id="SSF56300">
    <property type="entry name" value="Metallo-dependent phosphatases"/>
    <property type="match status" value="1"/>
</dbReference>
<evidence type="ECO:0000313" key="2">
    <source>
        <dbReference type="EMBL" id="KYH25942.1"/>
    </source>
</evidence>
<proteinExistence type="predicted"/>
<reference evidence="2 3" key="1">
    <citation type="submission" date="2016-02" db="EMBL/GenBank/DDBJ databases">
        <title>Genome sequence of Halalkalicoccus paucihalophilus DSM 24557.</title>
        <authorList>
            <person name="Poehlein A."/>
            <person name="Daniel R."/>
        </authorList>
    </citation>
    <scope>NUCLEOTIDE SEQUENCE [LARGE SCALE GENOMIC DNA]</scope>
    <source>
        <strain evidence="2 3">DSM 24557</strain>
    </source>
</reference>
<protein>
    <recommendedName>
        <fullName evidence="1">Calcineurin-like phosphoesterase domain-containing protein</fullName>
    </recommendedName>
</protein>
<comment type="caution">
    <text evidence="2">The sequence shown here is derived from an EMBL/GenBank/DDBJ whole genome shotgun (WGS) entry which is preliminary data.</text>
</comment>
<organism evidence="2 3">
    <name type="scientific">Halalkalicoccus paucihalophilus</name>
    <dbReference type="NCBI Taxonomy" id="1008153"/>
    <lineage>
        <taxon>Archaea</taxon>
        <taxon>Methanobacteriati</taxon>
        <taxon>Methanobacteriota</taxon>
        <taxon>Stenosarchaea group</taxon>
        <taxon>Halobacteria</taxon>
        <taxon>Halobacteriales</taxon>
        <taxon>Halococcaceae</taxon>
        <taxon>Halalkalicoccus</taxon>
    </lineage>
</organism>
<dbReference type="Proteomes" id="UP000075321">
    <property type="component" value="Unassembled WGS sequence"/>
</dbReference>
<dbReference type="AlphaFoldDB" id="A0A151AEG9"/>
<dbReference type="PANTHER" id="PTHR39323:SF1">
    <property type="entry name" value="BLR1149 PROTEIN"/>
    <property type="match status" value="1"/>
</dbReference>
<dbReference type="CDD" id="cd07391">
    <property type="entry name" value="MPP_PF1019"/>
    <property type="match status" value="1"/>
</dbReference>
<dbReference type="Pfam" id="PF00149">
    <property type="entry name" value="Metallophos"/>
    <property type="match status" value="1"/>
</dbReference>